<dbReference type="SUPFAM" id="SSF57196">
    <property type="entry name" value="EGF/Laminin"/>
    <property type="match status" value="1"/>
</dbReference>
<name>A0A8X6NS26_NEPPI</name>
<feature type="disulfide bond" evidence="11">
    <location>
        <begin position="350"/>
        <end position="367"/>
    </location>
</feature>
<dbReference type="InterPro" id="IPR000742">
    <property type="entry name" value="EGF"/>
</dbReference>
<evidence type="ECO:0000256" key="5">
    <source>
        <dbReference type="ARBA" id="ARBA00022737"/>
    </source>
</evidence>
<evidence type="ECO:0000256" key="11">
    <source>
        <dbReference type="PROSITE-ProRule" id="PRU00076"/>
    </source>
</evidence>
<feature type="domain" description="EGF-like" evidence="13">
    <location>
        <begin position="339"/>
        <end position="379"/>
    </location>
</feature>
<keyword evidence="2 11" id="KW-0245">EGF-like domain</keyword>
<keyword evidence="6" id="KW-0106">Calcium</keyword>
<gene>
    <name evidence="14" type="primary">AVEN_34651_1</name>
    <name evidence="14" type="ORF">NPIL_671651</name>
</gene>
<evidence type="ECO:0000313" key="14">
    <source>
        <dbReference type="EMBL" id="GFT32030.1"/>
    </source>
</evidence>
<dbReference type="FunFam" id="2.10.25.10:FF:000038">
    <property type="entry name" value="Fibrillin 2"/>
    <property type="match status" value="1"/>
</dbReference>
<dbReference type="GO" id="GO:0005509">
    <property type="term" value="F:calcium ion binding"/>
    <property type="evidence" value="ECO:0007669"/>
    <property type="project" value="InterPro"/>
</dbReference>
<dbReference type="FunFam" id="2.10.25.10:FF:000202">
    <property type="entry name" value="Multiple epidermal growth factor-like domains 8"/>
    <property type="match status" value="1"/>
</dbReference>
<keyword evidence="4" id="KW-0732">Signal</keyword>
<dbReference type="EMBL" id="BMAW01013113">
    <property type="protein sequence ID" value="GFT32030.1"/>
    <property type="molecule type" value="Genomic_DNA"/>
</dbReference>
<dbReference type="InterPro" id="IPR001881">
    <property type="entry name" value="EGF-like_Ca-bd_dom"/>
</dbReference>
<dbReference type="PANTHER" id="PTHR24039">
    <property type="entry name" value="FIBRILLIN-RELATED"/>
    <property type="match status" value="1"/>
</dbReference>
<keyword evidence="3 12" id="KW-0812">Transmembrane</keyword>
<keyword evidence="10" id="KW-0325">Glycoprotein</keyword>
<dbReference type="SUPFAM" id="SSF57184">
    <property type="entry name" value="Growth factor receptor domain"/>
    <property type="match status" value="1"/>
</dbReference>
<evidence type="ECO:0000256" key="3">
    <source>
        <dbReference type="ARBA" id="ARBA00022692"/>
    </source>
</evidence>
<organism evidence="14 15">
    <name type="scientific">Nephila pilipes</name>
    <name type="common">Giant wood spider</name>
    <name type="synonym">Nephila maculata</name>
    <dbReference type="NCBI Taxonomy" id="299642"/>
    <lineage>
        <taxon>Eukaryota</taxon>
        <taxon>Metazoa</taxon>
        <taxon>Ecdysozoa</taxon>
        <taxon>Arthropoda</taxon>
        <taxon>Chelicerata</taxon>
        <taxon>Arachnida</taxon>
        <taxon>Araneae</taxon>
        <taxon>Araneomorphae</taxon>
        <taxon>Entelegynae</taxon>
        <taxon>Araneoidea</taxon>
        <taxon>Nephilidae</taxon>
        <taxon>Nephila</taxon>
    </lineage>
</organism>
<dbReference type="CDD" id="cd00054">
    <property type="entry name" value="EGF_CA"/>
    <property type="match status" value="3"/>
</dbReference>
<evidence type="ECO:0000313" key="15">
    <source>
        <dbReference type="Proteomes" id="UP000887013"/>
    </source>
</evidence>
<evidence type="ECO:0000256" key="6">
    <source>
        <dbReference type="ARBA" id="ARBA00022837"/>
    </source>
</evidence>
<dbReference type="AlphaFoldDB" id="A0A8X6NS26"/>
<dbReference type="SMART" id="SM00179">
    <property type="entry name" value="EGF_CA"/>
    <property type="match status" value="2"/>
</dbReference>
<protein>
    <recommendedName>
        <fullName evidence="13">EGF-like domain-containing protein</fullName>
    </recommendedName>
</protein>
<dbReference type="GO" id="GO:0048513">
    <property type="term" value="P:animal organ development"/>
    <property type="evidence" value="ECO:0007669"/>
    <property type="project" value="UniProtKB-ARBA"/>
</dbReference>
<dbReference type="InterPro" id="IPR000152">
    <property type="entry name" value="EGF-type_Asp/Asn_hydroxyl_site"/>
</dbReference>
<evidence type="ECO:0000256" key="10">
    <source>
        <dbReference type="ARBA" id="ARBA00023180"/>
    </source>
</evidence>
<dbReference type="PROSITE" id="PS01187">
    <property type="entry name" value="EGF_CA"/>
    <property type="match status" value="2"/>
</dbReference>
<keyword evidence="5" id="KW-0677">Repeat</keyword>
<evidence type="ECO:0000256" key="12">
    <source>
        <dbReference type="SAM" id="Phobius"/>
    </source>
</evidence>
<dbReference type="OrthoDB" id="283575at2759"/>
<keyword evidence="15" id="KW-1185">Reference proteome</keyword>
<dbReference type="InterPro" id="IPR009030">
    <property type="entry name" value="Growth_fac_rcpt_cys_sf"/>
</dbReference>
<accession>A0A8X6NS26</accession>
<dbReference type="GO" id="GO:0048731">
    <property type="term" value="P:system development"/>
    <property type="evidence" value="ECO:0007669"/>
    <property type="project" value="UniProtKB-ARBA"/>
</dbReference>
<dbReference type="InterPro" id="IPR049883">
    <property type="entry name" value="NOTCH1_EGF-like"/>
</dbReference>
<feature type="transmembrane region" description="Helical" evidence="12">
    <location>
        <begin position="394"/>
        <end position="415"/>
    </location>
</feature>
<dbReference type="Proteomes" id="UP000887013">
    <property type="component" value="Unassembled WGS sequence"/>
</dbReference>
<dbReference type="PROSITE" id="PS00010">
    <property type="entry name" value="ASX_HYDROXYL"/>
    <property type="match status" value="2"/>
</dbReference>
<comment type="caution">
    <text evidence="14">The sequence shown here is derived from an EMBL/GenBank/DDBJ whole genome shotgun (WGS) entry which is preliminary data.</text>
</comment>
<feature type="domain" description="EGF-like" evidence="13">
    <location>
        <begin position="290"/>
        <end position="327"/>
    </location>
</feature>
<evidence type="ECO:0000256" key="1">
    <source>
        <dbReference type="ARBA" id="ARBA00004479"/>
    </source>
</evidence>
<keyword evidence="8 12" id="KW-0472">Membrane</keyword>
<dbReference type="GO" id="GO:0016020">
    <property type="term" value="C:membrane"/>
    <property type="evidence" value="ECO:0007669"/>
    <property type="project" value="UniProtKB-SubCell"/>
</dbReference>
<dbReference type="SMART" id="SM00181">
    <property type="entry name" value="EGF"/>
    <property type="match status" value="5"/>
</dbReference>
<evidence type="ECO:0000256" key="7">
    <source>
        <dbReference type="ARBA" id="ARBA00022989"/>
    </source>
</evidence>
<dbReference type="InterPro" id="IPR018097">
    <property type="entry name" value="EGF_Ca-bd_CS"/>
</dbReference>
<evidence type="ECO:0000256" key="2">
    <source>
        <dbReference type="ARBA" id="ARBA00022536"/>
    </source>
</evidence>
<dbReference type="Gene3D" id="2.10.25.10">
    <property type="entry name" value="Laminin"/>
    <property type="match status" value="3"/>
</dbReference>
<reference evidence="14" key="1">
    <citation type="submission" date="2020-08" db="EMBL/GenBank/DDBJ databases">
        <title>Multicomponent nature underlies the extraordinary mechanical properties of spider dragline silk.</title>
        <authorList>
            <person name="Kono N."/>
            <person name="Nakamura H."/>
            <person name="Mori M."/>
            <person name="Yoshida Y."/>
            <person name="Ohtoshi R."/>
            <person name="Malay A.D."/>
            <person name="Moran D.A.P."/>
            <person name="Tomita M."/>
            <person name="Numata K."/>
            <person name="Arakawa K."/>
        </authorList>
    </citation>
    <scope>NUCLEOTIDE SEQUENCE</scope>
</reference>
<comment type="caution">
    <text evidence="11">Lacks conserved residue(s) required for the propagation of feature annotation.</text>
</comment>
<evidence type="ECO:0000256" key="9">
    <source>
        <dbReference type="ARBA" id="ARBA00023157"/>
    </source>
</evidence>
<comment type="subcellular location">
    <subcellularLocation>
        <location evidence="1">Membrane</location>
        <topology evidence="1">Single-pass type I membrane protein</topology>
    </subcellularLocation>
</comment>
<keyword evidence="9 11" id="KW-1015">Disulfide bond</keyword>
<dbReference type="PROSITE" id="PS50026">
    <property type="entry name" value="EGF_3"/>
    <property type="match status" value="2"/>
</dbReference>
<keyword evidence="7 12" id="KW-1133">Transmembrane helix</keyword>
<evidence type="ECO:0000259" key="13">
    <source>
        <dbReference type="PROSITE" id="PS50026"/>
    </source>
</evidence>
<sequence length="424" mass="48245">MTSNINVVDYKSLKEDDSAQKEEPESNVTASDVLQPADCPCENGRCMWKGIRKECVCDPEFGKVRDSECRYCDCGRGFNCTFYGLYDKYQMNRICSCPEGFTKETYGGSCRAMCNSTHPCQNGGTCHDGLCECRRGTMGEFCEDIFWCRSECRPRLIVDCAYDRERQTYQCLCKNRSLLFDYEEQVCKSCPCGAGTCKYEFRELHCNCDEGYKEFNRVCKKCDCGPDGDCKLHRYTGEKICNCKDEFVAREGRCLPCECGMKNTNCNLTNNVKICDCRKGYESHYGKCEDINECLLNATCHPTAKCLNTPGSYRCECEEGYAGVRYKVKWVDPGEACEDIDECVADFDPCSSWKNVKCTNLPGTYKCECIPGYEPMNMNVDPQNTRCEKYKESWLPAGIAVGTIAFLIIISVGMIKYMDYRARH</sequence>
<dbReference type="Pfam" id="PF07645">
    <property type="entry name" value="EGF_CA"/>
    <property type="match status" value="2"/>
</dbReference>
<dbReference type="PROSITE" id="PS00022">
    <property type="entry name" value="EGF_1"/>
    <property type="match status" value="1"/>
</dbReference>
<evidence type="ECO:0000256" key="4">
    <source>
        <dbReference type="ARBA" id="ARBA00022729"/>
    </source>
</evidence>
<evidence type="ECO:0000256" key="8">
    <source>
        <dbReference type="ARBA" id="ARBA00023136"/>
    </source>
</evidence>
<proteinExistence type="predicted"/>